<proteinExistence type="predicted"/>
<evidence type="ECO:0000313" key="3">
    <source>
        <dbReference type="RefSeq" id="XP_072850373.1"/>
    </source>
</evidence>
<feature type="region of interest" description="Disordered" evidence="1">
    <location>
        <begin position="64"/>
        <end position="86"/>
    </location>
</feature>
<gene>
    <name evidence="3" type="primary">LOC140705709</name>
</gene>
<protein>
    <submittedName>
        <fullName evidence="3">Uncharacterized protein isoform X1</fullName>
    </submittedName>
</protein>
<dbReference type="Proteomes" id="UP001652642">
    <property type="component" value="Chromosome 3"/>
</dbReference>
<reference evidence="3" key="1">
    <citation type="submission" date="2025-08" db="UniProtKB">
        <authorList>
            <consortium name="RefSeq"/>
        </authorList>
    </citation>
    <scope>IDENTIFICATION</scope>
</reference>
<feature type="region of interest" description="Disordered" evidence="1">
    <location>
        <begin position="1"/>
        <end position="38"/>
    </location>
</feature>
<organism evidence="2 3">
    <name type="scientific">Pogona vitticeps</name>
    <name type="common">central bearded dragon</name>
    <dbReference type="NCBI Taxonomy" id="103695"/>
    <lineage>
        <taxon>Eukaryota</taxon>
        <taxon>Metazoa</taxon>
        <taxon>Chordata</taxon>
        <taxon>Craniata</taxon>
        <taxon>Vertebrata</taxon>
        <taxon>Euteleostomi</taxon>
        <taxon>Lepidosauria</taxon>
        <taxon>Squamata</taxon>
        <taxon>Bifurcata</taxon>
        <taxon>Unidentata</taxon>
        <taxon>Episquamata</taxon>
        <taxon>Toxicofera</taxon>
        <taxon>Iguania</taxon>
        <taxon>Acrodonta</taxon>
        <taxon>Agamidae</taxon>
        <taxon>Amphibolurinae</taxon>
        <taxon>Pogona</taxon>
    </lineage>
</organism>
<feature type="compositionally biased region" description="Basic residues" evidence="1">
    <location>
        <begin position="383"/>
        <end position="393"/>
    </location>
</feature>
<feature type="region of interest" description="Disordered" evidence="1">
    <location>
        <begin position="162"/>
        <end position="393"/>
    </location>
</feature>
<feature type="compositionally biased region" description="Basic and acidic residues" evidence="1">
    <location>
        <begin position="222"/>
        <end position="234"/>
    </location>
</feature>
<dbReference type="GeneID" id="140705709"/>
<name>A0ABM5FY96_9SAUR</name>
<sequence>MPAPHPASRLLHGTSSGEGPPTLAQGPPFTRGQDQVSLEQRLRHPLFSLSGAIASSLAKGLTNPLGEPAETNSQSSICSQSSSACPSVSSATASVENIKTLHEGSHGGDGQINPMLESQLLPPAQERSLLMKSRDDIQLLENLLTESPDFEDLVSSMEPLLPDSIIPSLDPTEPRDSGQAQELLATPSRPCDDIGGQSQEPQAKTDVPIPRPSQGKPSEAPDEPKLNTKAKRGESPASEGKPSKKGRKTKKSSDPPKSPNASGEGMPLGTHKKSCSSLVSGKKGGGGATSFGDIRDPSQEPQAKTDVPVSRPSQGKPSEAPDEPKLNTKAKRGKSPASEEEPSRKARKTKKSSDPTTSGEGTALGAHKKPCSSFASGKNGGRGAKKAAKSPAN</sequence>
<feature type="compositionally biased region" description="Low complexity" evidence="1">
    <location>
        <begin position="73"/>
        <end position="86"/>
    </location>
</feature>
<dbReference type="RefSeq" id="XP_072850373.1">
    <property type="nucleotide sequence ID" value="XM_072994272.1"/>
</dbReference>
<accession>A0ABM5FY96</accession>
<evidence type="ECO:0000256" key="1">
    <source>
        <dbReference type="SAM" id="MobiDB-lite"/>
    </source>
</evidence>
<evidence type="ECO:0000313" key="2">
    <source>
        <dbReference type="Proteomes" id="UP001652642"/>
    </source>
</evidence>
<keyword evidence="2" id="KW-1185">Reference proteome</keyword>